<dbReference type="EMBL" id="CM001218">
    <property type="protein sequence ID" value="AES67783.1"/>
    <property type="molecule type" value="Genomic_DNA"/>
</dbReference>
<proteinExistence type="predicted"/>
<reference evidence="1 3" key="2">
    <citation type="journal article" date="2014" name="BMC Genomics">
        <title>An improved genome release (version Mt4.0) for the model legume Medicago truncatula.</title>
        <authorList>
            <person name="Tang H."/>
            <person name="Krishnakumar V."/>
            <person name="Bidwell S."/>
            <person name="Rosen B."/>
            <person name="Chan A."/>
            <person name="Zhou S."/>
            <person name="Gentzbittel L."/>
            <person name="Childs K.L."/>
            <person name="Yandell M."/>
            <person name="Gundlach H."/>
            <person name="Mayer K.F."/>
            <person name="Schwartz D.C."/>
            <person name="Town C.D."/>
        </authorList>
    </citation>
    <scope>GENOME REANNOTATION</scope>
    <source>
        <strain evidence="2 3">cv. Jemalong A17</strain>
    </source>
</reference>
<organism evidence="1 3">
    <name type="scientific">Medicago truncatula</name>
    <name type="common">Barrel medic</name>
    <name type="synonym">Medicago tribuloides</name>
    <dbReference type="NCBI Taxonomy" id="3880"/>
    <lineage>
        <taxon>Eukaryota</taxon>
        <taxon>Viridiplantae</taxon>
        <taxon>Streptophyta</taxon>
        <taxon>Embryophyta</taxon>
        <taxon>Tracheophyta</taxon>
        <taxon>Spermatophyta</taxon>
        <taxon>Magnoliopsida</taxon>
        <taxon>eudicotyledons</taxon>
        <taxon>Gunneridae</taxon>
        <taxon>Pentapetalae</taxon>
        <taxon>rosids</taxon>
        <taxon>fabids</taxon>
        <taxon>Fabales</taxon>
        <taxon>Fabaceae</taxon>
        <taxon>Papilionoideae</taxon>
        <taxon>50 kb inversion clade</taxon>
        <taxon>NPAAA clade</taxon>
        <taxon>Hologalegina</taxon>
        <taxon>IRL clade</taxon>
        <taxon>Trifolieae</taxon>
        <taxon>Medicago</taxon>
    </lineage>
</organism>
<evidence type="ECO:0000313" key="3">
    <source>
        <dbReference type="Proteomes" id="UP000002051"/>
    </source>
</evidence>
<keyword evidence="3" id="KW-1185">Reference proteome</keyword>
<dbReference type="Proteomes" id="UP000002051">
    <property type="component" value="Chromosome 2"/>
</dbReference>
<evidence type="ECO:0000313" key="2">
    <source>
        <dbReference type="EnsemblPlants" id="AES67783"/>
    </source>
</evidence>
<sequence>MIIGQSYASISVTPTYHLRPNEVVICFTYSIEMAKPSSFDMVDLFMNVFP</sequence>
<reference evidence="2" key="3">
    <citation type="submission" date="2015-04" db="UniProtKB">
        <authorList>
            <consortium name="EnsemblPlants"/>
        </authorList>
    </citation>
    <scope>IDENTIFICATION</scope>
    <source>
        <strain evidence="2">cv. Jemalong A17</strain>
    </source>
</reference>
<name>G7IS03_MEDTR</name>
<reference evidence="1 3" key="1">
    <citation type="journal article" date="2011" name="Nature">
        <title>The Medicago genome provides insight into the evolution of rhizobial symbioses.</title>
        <authorList>
            <person name="Young N.D."/>
            <person name="Debelle F."/>
            <person name="Oldroyd G.E."/>
            <person name="Geurts R."/>
            <person name="Cannon S.B."/>
            <person name="Udvardi M.K."/>
            <person name="Benedito V.A."/>
            <person name="Mayer K.F."/>
            <person name="Gouzy J."/>
            <person name="Schoof H."/>
            <person name="Van de Peer Y."/>
            <person name="Proost S."/>
            <person name="Cook D.R."/>
            <person name="Meyers B.C."/>
            <person name="Spannagl M."/>
            <person name="Cheung F."/>
            <person name="De Mita S."/>
            <person name="Krishnakumar V."/>
            <person name="Gundlach H."/>
            <person name="Zhou S."/>
            <person name="Mudge J."/>
            <person name="Bharti A.K."/>
            <person name="Murray J.D."/>
            <person name="Naoumkina M.A."/>
            <person name="Rosen B."/>
            <person name="Silverstein K.A."/>
            <person name="Tang H."/>
            <person name="Rombauts S."/>
            <person name="Zhao P.X."/>
            <person name="Zhou P."/>
            <person name="Barbe V."/>
            <person name="Bardou P."/>
            <person name="Bechner M."/>
            <person name="Bellec A."/>
            <person name="Berger A."/>
            <person name="Berges H."/>
            <person name="Bidwell S."/>
            <person name="Bisseling T."/>
            <person name="Choisne N."/>
            <person name="Couloux A."/>
            <person name="Denny R."/>
            <person name="Deshpande S."/>
            <person name="Dai X."/>
            <person name="Doyle J.J."/>
            <person name="Dudez A.M."/>
            <person name="Farmer A.D."/>
            <person name="Fouteau S."/>
            <person name="Franken C."/>
            <person name="Gibelin C."/>
            <person name="Gish J."/>
            <person name="Goldstein S."/>
            <person name="Gonzalez A.J."/>
            <person name="Green P.J."/>
            <person name="Hallab A."/>
            <person name="Hartog M."/>
            <person name="Hua A."/>
            <person name="Humphray S.J."/>
            <person name="Jeong D.H."/>
            <person name="Jing Y."/>
            <person name="Jocker A."/>
            <person name="Kenton S.M."/>
            <person name="Kim D.J."/>
            <person name="Klee K."/>
            <person name="Lai H."/>
            <person name="Lang C."/>
            <person name="Lin S."/>
            <person name="Macmil S.L."/>
            <person name="Magdelenat G."/>
            <person name="Matthews L."/>
            <person name="McCorrison J."/>
            <person name="Monaghan E.L."/>
            <person name="Mun J.H."/>
            <person name="Najar F.Z."/>
            <person name="Nicholson C."/>
            <person name="Noirot C."/>
            <person name="O'Bleness M."/>
            <person name="Paule C.R."/>
            <person name="Poulain J."/>
            <person name="Prion F."/>
            <person name="Qin B."/>
            <person name="Qu C."/>
            <person name="Retzel E.F."/>
            <person name="Riddle C."/>
            <person name="Sallet E."/>
            <person name="Samain S."/>
            <person name="Samson N."/>
            <person name="Sanders I."/>
            <person name="Saurat O."/>
            <person name="Scarpelli C."/>
            <person name="Schiex T."/>
            <person name="Segurens B."/>
            <person name="Severin A.J."/>
            <person name="Sherrier D.J."/>
            <person name="Shi R."/>
            <person name="Sims S."/>
            <person name="Singer S.R."/>
            <person name="Sinharoy S."/>
            <person name="Sterck L."/>
            <person name="Viollet A."/>
            <person name="Wang B.B."/>
            <person name="Wang K."/>
            <person name="Wang M."/>
            <person name="Wang X."/>
            <person name="Warfsmann J."/>
            <person name="Weissenbach J."/>
            <person name="White D.D."/>
            <person name="White J.D."/>
            <person name="Wiley G.B."/>
            <person name="Wincker P."/>
            <person name="Xing Y."/>
            <person name="Yang L."/>
            <person name="Yao Z."/>
            <person name="Ying F."/>
            <person name="Zhai J."/>
            <person name="Zhou L."/>
            <person name="Zuber A."/>
            <person name="Denarie J."/>
            <person name="Dixon R.A."/>
            <person name="May G.D."/>
            <person name="Schwartz D.C."/>
            <person name="Rogers J."/>
            <person name="Quetier F."/>
            <person name="Town C.D."/>
            <person name="Roe B.A."/>
        </authorList>
    </citation>
    <scope>NUCLEOTIDE SEQUENCE [LARGE SCALE GENOMIC DNA]</scope>
    <source>
        <strain evidence="1">A17</strain>
        <strain evidence="2 3">cv. Jemalong A17</strain>
    </source>
</reference>
<protein>
    <submittedName>
        <fullName evidence="1 2">Uncharacterized protein</fullName>
    </submittedName>
</protein>
<evidence type="ECO:0000313" key="1">
    <source>
        <dbReference type="EMBL" id="AES67783.1"/>
    </source>
</evidence>
<accession>G7IS03</accession>
<dbReference type="EnsemblPlants" id="AES67783">
    <property type="protein sequence ID" value="AES67783"/>
    <property type="gene ID" value="MTR_2g099080"/>
</dbReference>
<dbReference type="HOGENOM" id="CLU_3127328_0_0_1"/>
<dbReference type="PaxDb" id="3880-AES67783"/>
<gene>
    <name evidence="1" type="ordered locus">MTR_2g099080</name>
</gene>
<dbReference type="AlphaFoldDB" id="G7IS03"/>